<protein>
    <submittedName>
        <fullName evidence="1">Uncharacterized protein</fullName>
    </submittedName>
</protein>
<sequence>MTLDPREHESFEVDGICQLVGQFYPEDFSDQEKTQLKMQLSLHKHSVIIGTPEFKTLHSMPDLCQWMVKTRRSTTYDLRIWVSPPTTIPGSATAQILEDEYGGWLSGQIVYDSQEKHHLSDARSKGDTSIESYATGHHILLAHASAAKLYRKRTRYQIWFFSKDY</sequence>
<dbReference type="EMBL" id="CM046400">
    <property type="protein sequence ID" value="KAI8522672.1"/>
    <property type="molecule type" value="Genomic_DNA"/>
</dbReference>
<name>A0ACC0L2R9_RHOML</name>
<evidence type="ECO:0000313" key="2">
    <source>
        <dbReference type="Proteomes" id="UP001062846"/>
    </source>
</evidence>
<proteinExistence type="predicted"/>
<comment type="caution">
    <text evidence="1">The sequence shown here is derived from an EMBL/GenBank/DDBJ whole genome shotgun (WGS) entry which is preliminary data.</text>
</comment>
<gene>
    <name evidence="1" type="ORF">RHMOL_Rhmol13G0014500</name>
</gene>
<keyword evidence="2" id="KW-1185">Reference proteome</keyword>
<evidence type="ECO:0000313" key="1">
    <source>
        <dbReference type="EMBL" id="KAI8522672.1"/>
    </source>
</evidence>
<organism evidence="1 2">
    <name type="scientific">Rhododendron molle</name>
    <name type="common">Chinese azalea</name>
    <name type="synonym">Azalea mollis</name>
    <dbReference type="NCBI Taxonomy" id="49168"/>
    <lineage>
        <taxon>Eukaryota</taxon>
        <taxon>Viridiplantae</taxon>
        <taxon>Streptophyta</taxon>
        <taxon>Embryophyta</taxon>
        <taxon>Tracheophyta</taxon>
        <taxon>Spermatophyta</taxon>
        <taxon>Magnoliopsida</taxon>
        <taxon>eudicotyledons</taxon>
        <taxon>Gunneridae</taxon>
        <taxon>Pentapetalae</taxon>
        <taxon>asterids</taxon>
        <taxon>Ericales</taxon>
        <taxon>Ericaceae</taxon>
        <taxon>Ericoideae</taxon>
        <taxon>Rhodoreae</taxon>
        <taxon>Rhododendron</taxon>
    </lineage>
</organism>
<reference evidence="1" key="1">
    <citation type="submission" date="2022-02" db="EMBL/GenBank/DDBJ databases">
        <title>Plant Genome Project.</title>
        <authorList>
            <person name="Zhang R.-G."/>
        </authorList>
    </citation>
    <scope>NUCLEOTIDE SEQUENCE</scope>
    <source>
        <strain evidence="1">AT1</strain>
    </source>
</reference>
<accession>A0ACC0L2R9</accession>
<dbReference type="Proteomes" id="UP001062846">
    <property type="component" value="Chromosome 13"/>
</dbReference>